<gene>
    <name evidence="2" type="ORF">Ga0123462_0538</name>
</gene>
<dbReference type="PANTHER" id="PTHR33371">
    <property type="entry name" value="INTERMEMBRANE PHOSPHOLIPID TRANSPORT SYSTEM BINDING PROTEIN MLAD-RELATED"/>
    <property type="match status" value="1"/>
</dbReference>
<dbReference type="Pfam" id="PF02470">
    <property type="entry name" value="MlaD"/>
    <property type="match status" value="1"/>
</dbReference>
<dbReference type="PANTHER" id="PTHR33371:SF4">
    <property type="entry name" value="INTERMEMBRANE PHOSPHOLIPID TRANSPORT SYSTEM BINDING PROTEIN MLAD"/>
    <property type="match status" value="1"/>
</dbReference>
<dbReference type="KEGG" id="mfn:Ga0123462_0538"/>
<evidence type="ECO:0000313" key="3">
    <source>
        <dbReference type="Proteomes" id="UP000231637"/>
    </source>
</evidence>
<accession>A0A2K8L588</accession>
<evidence type="ECO:0000313" key="2">
    <source>
        <dbReference type="EMBL" id="ATX81409.1"/>
    </source>
</evidence>
<dbReference type="OrthoDB" id="9769132at2"/>
<name>A0A2K8L588_9PROT</name>
<reference evidence="2 3" key="1">
    <citation type="submission" date="2016-12" db="EMBL/GenBank/DDBJ databases">
        <title>Isolation and genomic insights into novel planktonic Zetaproteobacteria from stratified waters of the Chesapeake Bay.</title>
        <authorList>
            <person name="McAllister S.M."/>
            <person name="Kato S."/>
            <person name="Chan C.S."/>
            <person name="Chiu B.K."/>
            <person name="Field E.K."/>
        </authorList>
    </citation>
    <scope>NUCLEOTIDE SEQUENCE [LARGE SCALE GENOMIC DNA]</scope>
    <source>
        <strain evidence="2 3">CP-8</strain>
    </source>
</reference>
<dbReference type="RefSeq" id="WP_100264876.1">
    <property type="nucleotide sequence ID" value="NZ_CP018800.1"/>
</dbReference>
<proteinExistence type="predicted"/>
<sequence>MNPHARLGAFVLIALLLLAFATGKVGDITWSKQETNIVRAEFDDILGLDLQSPVRMSGVKVGVVQEISLSDGKALVTIALNPDVKLPASTRASIIGRGLVGEKNLALTANPGDTEPLPDGAIIPSDPGGDINSFIAKASSITDDIQSLTRALSSGMGDGEGKQNLQQMIKNSGQAAEDLAAMIRENRQQLRSTTESMHRTMRTLEVELPAVLKELRQASRNINQLVSTHRNDLDTFVSELPKAAKAGRTFFEKGAETTELLNNSLIDNRENLYRTLFELRKASENLEAFSSDIRRNPWKLMKEKPEIKADRRARQEKMEEMLMTTGRMGIAPTHK</sequence>
<dbReference type="AlphaFoldDB" id="A0A2K8L588"/>
<dbReference type="Proteomes" id="UP000231637">
    <property type="component" value="Chromosome"/>
</dbReference>
<evidence type="ECO:0000259" key="1">
    <source>
        <dbReference type="Pfam" id="PF02470"/>
    </source>
</evidence>
<keyword evidence="3" id="KW-1185">Reference proteome</keyword>
<organism evidence="2 3">
    <name type="scientific">Mariprofundus ferrinatatus</name>
    <dbReference type="NCBI Taxonomy" id="1921087"/>
    <lineage>
        <taxon>Bacteria</taxon>
        <taxon>Pseudomonadati</taxon>
        <taxon>Pseudomonadota</taxon>
        <taxon>Candidatius Mariprofundia</taxon>
        <taxon>Mariprofundales</taxon>
        <taxon>Mariprofundaceae</taxon>
        <taxon>Mariprofundus</taxon>
    </lineage>
</organism>
<dbReference type="EMBL" id="CP018800">
    <property type="protein sequence ID" value="ATX81409.1"/>
    <property type="molecule type" value="Genomic_DNA"/>
</dbReference>
<feature type="domain" description="Mce/MlaD" evidence="1">
    <location>
        <begin position="35"/>
        <end position="109"/>
    </location>
</feature>
<dbReference type="InterPro" id="IPR052336">
    <property type="entry name" value="MlaD_Phospholipid_Transporter"/>
</dbReference>
<dbReference type="InterPro" id="IPR003399">
    <property type="entry name" value="Mce/MlaD"/>
</dbReference>
<protein>
    <submittedName>
        <fullName evidence="2">Virulence factor Mce family protein</fullName>
    </submittedName>
</protein>